<proteinExistence type="predicted"/>
<comment type="caution">
    <text evidence="2">The sequence shown here is derived from an EMBL/GenBank/DDBJ whole genome shotgun (WGS) entry which is preliminary data.</text>
</comment>
<feature type="compositionally biased region" description="Low complexity" evidence="1">
    <location>
        <begin position="286"/>
        <end position="298"/>
    </location>
</feature>
<dbReference type="Proteomes" id="UP001175001">
    <property type="component" value="Unassembled WGS sequence"/>
</dbReference>
<name>A0AA39U3N2_9PEZI</name>
<feature type="compositionally biased region" description="Polar residues" evidence="1">
    <location>
        <begin position="441"/>
        <end position="451"/>
    </location>
</feature>
<dbReference type="AlphaFoldDB" id="A0AA39U3N2"/>
<feature type="region of interest" description="Disordered" evidence="1">
    <location>
        <begin position="412"/>
        <end position="451"/>
    </location>
</feature>
<evidence type="ECO:0000313" key="2">
    <source>
        <dbReference type="EMBL" id="KAK0610305.1"/>
    </source>
</evidence>
<feature type="region of interest" description="Disordered" evidence="1">
    <location>
        <begin position="1"/>
        <end position="62"/>
    </location>
</feature>
<feature type="region of interest" description="Disordered" evidence="1">
    <location>
        <begin position="203"/>
        <end position="392"/>
    </location>
</feature>
<organism evidence="2 3">
    <name type="scientific">Lasiodiplodia hormozganensis</name>
    <dbReference type="NCBI Taxonomy" id="869390"/>
    <lineage>
        <taxon>Eukaryota</taxon>
        <taxon>Fungi</taxon>
        <taxon>Dikarya</taxon>
        <taxon>Ascomycota</taxon>
        <taxon>Pezizomycotina</taxon>
        <taxon>Dothideomycetes</taxon>
        <taxon>Dothideomycetes incertae sedis</taxon>
        <taxon>Botryosphaeriales</taxon>
        <taxon>Botryosphaeriaceae</taxon>
        <taxon>Lasiodiplodia</taxon>
    </lineage>
</organism>
<keyword evidence="3" id="KW-1185">Reference proteome</keyword>
<evidence type="ECO:0000256" key="1">
    <source>
        <dbReference type="SAM" id="MobiDB-lite"/>
    </source>
</evidence>
<feature type="compositionally biased region" description="Polar residues" evidence="1">
    <location>
        <begin position="203"/>
        <end position="215"/>
    </location>
</feature>
<feature type="compositionally biased region" description="Basic and acidic residues" evidence="1">
    <location>
        <begin position="371"/>
        <end position="384"/>
    </location>
</feature>
<protein>
    <submittedName>
        <fullName evidence="2">Uncharacterized protein</fullName>
    </submittedName>
</protein>
<dbReference type="EMBL" id="JAUJDW010000220">
    <property type="protein sequence ID" value="KAK0610305.1"/>
    <property type="molecule type" value="Genomic_DNA"/>
</dbReference>
<feature type="compositionally biased region" description="Low complexity" evidence="1">
    <location>
        <begin position="246"/>
        <end position="257"/>
    </location>
</feature>
<evidence type="ECO:0000313" key="3">
    <source>
        <dbReference type="Proteomes" id="UP001175001"/>
    </source>
</evidence>
<reference evidence="2" key="1">
    <citation type="submission" date="2023-06" db="EMBL/GenBank/DDBJ databases">
        <title>Multi-omics analyses reveal the molecular pathogenesis toolkit of Lasiodiplodia hormozganensis, a cross-kingdom pathogen.</title>
        <authorList>
            <person name="Felix C."/>
            <person name="Meneses R."/>
            <person name="Goncalves M.F.M."/>
            <person name="Tilleman L."/>
            <person name="Duarte A.S."/>
            <person name="Jorrin-Novo J.V."/>
            <person name="Van De Peer Y."/>
            <person name="Deforce D."/>
            <person name="Van Nieuwerburgh F."/>
            <person name="Esteves A.C."/>
            <person name="Alves A."/>
        </authorList>
    </citation>
    <scope>NUCLEOTIDE SEQUENCE</scope>
    <source>
        <strain evidence="2">CBS 339.90</strain>
    </source>
</reference>
<feature type="compositionally biased region" description="Acidic residues" evidence="1">
    <location>
        <begin position="424"/>
        <end position="433"/>
    </location>
</feature>
<feature type="compositionally biased region" description="Basic and acidic residues" evidence="1">
    <location>
        <begin position="336"/>
        <end position="349"/>
    </location>
</feature>
<accession>A0AA39U3N2</accession>
<feature type="compositionally biased region" description="Basic residues" evidence="1">
    <location>
        <begin position="306"/>
        <end position="315"/>
    </location>
</feature>
<gene>
    <name evidence="2" type="ORF">DIS24_g12066</name>
</gene>
<sequence length="525" mass="59237">MPARTPVPQQQQQQKQKQKARPLNPSLRRNHHQTWTLVKNLPLMDAPRNPDQRPPNPNRNNKVNAVVQVHPSFRSEMRPPGPLDGSAELIYMTNIAPSPSNAATRPADAGKDPDELMFVLEYRPEIIRFWIDERPVGHPNVSKEIRKGVLDDSRNCSVIKVCINGGARERRLSREAPSAPKESDIYLPPSSRASRVWIYLDPNKSQDAENQQKMTPNGKENAEIKAPAKPPASSLQRKLSLKKSQKPPQKSSPASSRNQQEQPLRKISQDQNGRPQEKKSQHSSTKAPQKPPQAHQAPVSYGIPIPKRRSSKKATQRSPLAIHPPATISPSPPAKNMEDIPTEKREPLPTRKTSTRRQTDRTKDPSNTTDRISRNPRTQERRDMAQNSELPEYFKNDVLNDISRLMTNSDPFGRFHSSFPDNMTDSDDDDDEEGRDHFPAASSSPFDSVPTLGQAQVGKFYKAGKRAQSSIFFEEKEGEERKIEVSHVEKPEAKAKMREFAKPSRIKKLVGMTLTGVWNKCAIQK</sequence>